<feature type="region of interest" description="Disordered" evidence="6">
    <location>
        <begin position="164"/>
        <end position="190"/>
    </location>
</feature>
<dbReference type="InterPro" id="IPR024528">
    <property type="entry name" value="ThrE_2"/>
</dbReference>
<dbReference type="GO" id="GO:0016020">
    <property type="term" value="C:membrane"/>
    <property type="evidence" value="ECO:0007669"/>
    <property type="project" value="UniProtKB-SubCell"/>
</dbReference>
<feature type="compositionally biased region" description="Basic and acidic residues" evidence="6">
    <location>
        <begin position="276"/>
        <end position="285"/>
    </location>
</feature>
<reference evidence="10" key="1">
    <citation type="journal article" date="2021" name="IMA Fungus">
        <title>Genomic characterization of three marine fungi, including Emericellopsis atlantica sp. nov. with signatures of a generalist lifestyle and marine biomass degradation.</title>
        <authorList>
            <person name="Hagestad O.C."/>
            <person name="Hou L."/>
            <person name="Andersen J.H."/>
            <person name="Hansen E.H."/>
            <person name="Altermark B."/>
            <person name="Li C."/>
            <person name="Kuhnert E."/>
            <person name="Cox R.J."/>
            <person name="Crous P.W."/>
            <person name="Spatafora J.W."/>
            <person name="Lail K."/>
            <person name="Amirebrahimi M."/>
            <person name="Lipzen A."/>
            <person name="Pangilinan J."/>
            <person name="Andreopoulos W."/>
            <person name="Hayes R.D."/>
            <person name="Ng V."/>
            <person name="Grigoriev I.V."/>
            <person name="Jackson S.A."/>
            <person name="Sutton T.D.S."/>
            <person name="Dobson A.D.W."/>
            <person name="Rama T."/>
        </authorList>
    </citation>
    <scope>NUCLEOTIDE SEQUENCE</scope>
    <source>
        <strain evidence="10">TRa3180A</strain>
    </source>
</reference>
<feature type="transmembrane region" description="Helical" evidence="7">
    <location>
        <begin position="762"/>
        <end position="779"/>
    </location>
</feature>
<dbReference type="InterPro" id="IPR010619">
    <property type="entry name" value="ThrE-like_N"/>
</dbReference>
<feature type="compositionally biased region" description="Polar residues" evidence="6">
    <location>
        <begin position="256"/>
        <end position="275"/>
    </location>
</feature>
<gene>
    <name evidence="10" type="ORF">BJ878DRAFT_478016</name>
</gene>
<comment type="caution">
    <text evidence="10">The sequence shown here is derived from an EMBL/GenBank/DDBJ whole genome shotgun (WGS) entry which is preliminary data.</text>
</comment>
<keyword evidence="3 7" id="KW-1133">Transmembrane helix</keyword>
<evidence type="ECO:0000256" key="4">
    <source>
        <dbReference type="ARBA" id="ARBA00023136"/>
    </source>
</evidence>
<evidence type="ECO:0000256" key="6">
    <source>
        <dbReference type="SAM" id="MobiDB-lite"/>
    </source>
</evidence>
<feature type="region of interest" description="Disordered" evidence="6">
    <location>
        <begin position="313"/>
        <end position="339"/>
    </location>
</feature>
<feature type="transmembrane region" description="Helical" evidence="7">
    <location>
        <begin position="561"/>
        <end position="578"/>
    </location>
</feature>
<dbReference type="AlphaFoldDB" id="A0A9P8CHH7"/>
<dbReference type="Pfam" id="PF12821">
    <property type="entry name" value="ThrE_2"/>
    <property type="match status" value="1"/>
</dbReference>
<dbReference type="PANTHER" id="PTHR31082:SF4">
    <property type="entry name" value="PHEROMONE-REGULATED MEMBRANE PROTEIN 10"/>
    <property type="match status" value="1"/>
</dbReference>
<feature type="transmembrane region" description="Helical" evidence="7">
    <location>
        <begin position="612"/>
        <end position="631"/>
    </location>
</feature>
<dbReference type="Pfam" id="PF06738">
    <property type="entry name" value="ThrE"/>
    <property type="match status" value="1"/>
</dbReference>
<name>A0A9P8CHH7_9HELO</name>
<evidence type="ECO:0000256" key="2">
    <source>
        <dbReference type="ARBA" id="ARBA00022692"/>
    </source>
</evidence>
<feature type="transmembrane region" description="Helical" evidence="7">
    <location>
        <begin position="837"/>
        <end position="858"/>
    </location>
</feature>
<feature type="region of interest" description="Disordered" evidence="6">
    <location>
        <begin position="17"/>
        <end position="124"/>
    </location>
</feature>
<feature type="compositionally biased region" description="Polar residues" evidence="6">
    <location>
        <begin position="45"/>
        <end position="59"/>
    </location>
</feature>
<feature type="region of interest" description="Disordered" evidence="6">
    <location>
        <begin position="214"/>
        <end position="289"/>
    </location>
</feature>
<feature type="transmembrane region" description="Helical" evidence="7">
    <location>
        <begin position="692"/>
        <end position="711"/>
    </location>
</feature>
<evidence type="ECO:0000259" key="9">
    <source>
        <dbReference type="Pfam" id="PF12821"/>
    </source>
</evidence>
<dbReference type="Proteomes" id="UP000887226">
    <property type="component" value="Unassembled WGS sequence"/>
</dbReference>
<feature type="compositionally biased region" description="Polar residues" evidence="6">
    <location>
        <begin position="316"/>
        <end position="336"/>
    </location>
</feature>
<keyword evidence="2 7" id="KW-0812">Transmembrane</keyword>
<evidence type="ECO:0000256" key="1">
    <source>
        <dbReference type="ARBA" id="ARBA00004141"/>
    </source>
</evidence>
<organism evidence="10 11">
    <name type="scientific">Calycina marina</name>
    <dbReference type="NCBI Taxonomy" id="1763456"/>
    <lineage>
        <taxon>Eukaryota</taxon>
        <taxon>Fungi</taxon>
        <taxon>Dikarya</taxon>
        <taxon>Ascomycota</taxon>
        <taxon>Pezizomycotina</taxon>
        <taxon>Leotiomycetes</taxon>
        <taxon>Helotiales</taxon>
        <taxon>Pezizellaceae</taxon>
        <taxon>Calycina</taxon>
    </lineage>
</organism>
<evidence type="ECO:0000256" key="5">
    <source>
        <dbReference type="ARBA" id="ARBA00034125"/>
    </source>
</evidence>
<sequence>MSDDMNPTFNDLVYQKLKGSAESSTQVSRPNSPVVALKRGRVRFNSYSEANDAGNNRSNAPLRDKDSTSKETKKRSSITPPKPILTTPGHSRDNSASKLMGDVLEKTAGEPLTETSLASPVLKPRPGVLRASSFTKDFEDPDATEQQALSALAAQGRAQRIASLVGSNSAPASRKSSVGSEADLDENYSPDGKFRAAGFLANIPLGEMDSRRTYDDALGDSDEEEIKHPKREIKRTTATSEAHSLVRAFTKKHRSNPSASSIGQMSGLTSGQVTPSEEKSFDEYQPRPQQFRGGVLSDLLKLYHKTPAYDSRAHSRNSSVESLGSTVISGGSSGNATPKMKHAKWYKQKNQSQDTLAGLIEASAKLASASASPAAAMTPTAKRLSRPGMGARTSSGKLMGAAMNKTRPRLEEEIRITIHIAETLSRQKYMVKLCRALMLYGAPTHRLEEYLRATSRVLEVDASFLYIPGCMIISFDDVSTHTTEVKLIKSPHGVDLGRLKDVHQVYKNVVHDVVGVEEATQNIQDIMSAKKKYHPWFLVFVYGLASACVGPFAFQARLIDLPIAFLLGCILGILQLIIAPQSELYSNVFEVSAAVLTSFLARAFGSIRGGELFCFSALAQSSIALILPGYLVLCASLELQSRSIVAGSVRIVYAIIYTLFLGFGITIGIAVYGLLDSNATTATTCSNTMSSYWTWFFVPAFALCLAIVNQAKWKQTPVMLFIAFSGYVVNFYSAKRFPSSPQISNTLGALAVGILANSYSRIYHGVAVIALLPAIFVQVPSGLAASGSLIQGLSTAESLSSNTTSSTGTSTINSTSQVTVTASTDTNSIVFDVGYNMIQVAIGITVGLFLSALIVYPLGKKRSRSGLFSF</sequence>
<accession>A0A9P8CHH7</accession>
<evidence type="ECO:0000313" key="10">
    <source>
        <dbReference type="EMBL" id="KAG9246780.1"/>
    </source>
</evidence>
<feature type="region of interest" description="Disordered" evidence="6">
    <location>
        <begin position="377"/>
        <end position="396"/>
    </location>
</feature>
<feature type="transmembrane region" description="Helical" evidence="7">
    <location>
        <begin position="533"/>
        <end position="554"/>
    </location>
</feature>
<dbReference type="PANTHER" id="PTHR31082">
    <property type="entry name" value="PHEROMONE-REGULATED MEMBRANE PROTEIN 10"/>
    <property type="match status" value="1"/>
</dbReference>
<proteinExistence type="inferred from homology"/>
<feature type="compositionally biased region" description="Polar residues" evidence="6">
    <location>
        <begin position="21"/>
        <end position="31"/>
    </location>
</feature>
<comment type="subcellular location">
    <subcellularLocation>
        <location evidence="1">Membrane</location>
        <topology evidence="1">Multi-pass membrane protein</topology>
    </subcellularLocation>
</comment>
<evidence type="ECO:0000256" key="7">
    <source>
        <dbReference type="SAM" id="Phobius"/>
    </source>
</evidence>
<feature type="domain" description="Threonine/serine exporter-like N-terminal" evidence="8">
    <location>
        <begin position="429"/>
        <end position="671"/>
    </location>
</feature>
<evidence type="ECO:0000259" key="8">
    <source>
        <dbReference type="Pfam" id="PF06738"/>
    </source>
</evidence>
<keyword evidence="4 7" id="KW-0472">Membrane</keyword>
<feature type="compositionally biased region" description="Basic and acidic residues" evidence="6">
    <location>
        <begin position="62"/>
        <end position="71"/>
    </location>
</feature>
<dbReference type="GO" id="GO:0022857">
    <property type="term" value="F:transmembrane transporter activity"/>
    <property type="evidence" value="ECO:0007669"/>
    <property type="project" value="InterPro"/>
</dbReference>
<evidence type="ECO:0000313" key="11">
    <source>
        <dbReference type="Proteomes" id="UP000887226"/>
    </source>
</evidence>
<comment type="similarity">
    <text evidence="5">Belongs to the ThrE exporter (TC 2.A.79) family.</text>
</comment>
<feature type="transmembrane region" description="Helical" evidence="7">
    <location>
        <begin position="651"/>
        <end position="672"/>
    </location>
</feature>
<protein>
    <submittedName>
        <fullName evidence="10">Uncharacterized protein</fullName>
    </submittedName>
</protein>
<feature type="compositionally biased region" description="Polar residues" evidence="6">
    <location>
        <begin position="165"/>
        <end position="179"/>
    </location>
</feature>
<evidence type="ECO:0000256" key="3">
    <source>
        <dbReference type="ARBA" id="ARBA00022989"/>
    </source>
</evidence>
<dbReference type="EMBL" id="MU253793">
    <property type="protein sequence ID" value="KAG9246780.1"/>
    <property type="molecule type" value="Genomic_DNA"/>
</dbReference>
<feature type="domain" description="Threonine/Serine exporter ThrE" evidence="9">
    <location>
        <begin position="697"/>
        <end position="854"/>
    </location>
</feature>
<dbReference type="InterPro" id="IPR051361">
    <property type="entry name" value="ThrE/Ser_Exporter"/>
</dbReference>
<keyword evidence="11" id="KW-1185">Reference proteome</keyword>
<dbReference type="OrthoDB" id="413008at2759"/>